<feature type="transmembrane region" description="Helical" evidence="1">
    <location>
        <begin position="63"/>
        <end position="86"/>
    </location>
</feature>
<organism evidence="2 3">
    <name type="scientific">Herbihabitans rhizosphaerae</name>
    <dbReference type="NCBI Taxonomy" id="1872711"/>
    <lineage>
        <taxon>Bacteria</taxon>
        <taxon>Bacillati</taxon>
        <taxon>Actinomycetota</taxon>
        <taxon>Actinomycetes</taxon>
        <taxon>Pseudonocardiales</taxon>
        <taxon>Pseudonocardiaceae</taxon>
        <taxon>Herbihabitans</taxon>
    </lineage>
</organism>
<dbReference type="InterPro" id="IPR046157">
    <property type="entry name" value="DUF6159"/>
</dbReference>
<accession>A0A4Q7L4A5</accession>
<evidence type="ECO:0008006" key="4">
    <source>
        <dbReference type="Google" id="ProtNLM"/>
    </source>
</evidence>
<dbReference type="Pfam" id="PF19656">
    <property type="entry name" value="DUF6159"/>
    <property type="match status" value="1"/>
</dbReference>
<dbReference type="AlphaFoldDB" id="A0A4Q7L4A5"/>
<comment type="caution">
    <text evidence="2">The sequence shown here is derived from an EMBL/GenBank/DDBJ whole genome shotgun (WGS) entry which is preliminary data.</text>
</comment>
<sequence length="275" mass="29026">MGRFARSWQLFKASWAVLRSRKELAVFPVLSGVASVVVAVAFLAPAAAVSWSEMDNNGGVKPLSYVLLGLFYLVSAYVTIFFNAALISQANIALSGGDPSVKGGLKVAGENWLRILPWAVISATVSVILRAIEERLGFLGRFIVGLVGLAWQLVTFLVLPVLVLERVGVKQGLSRSAEMFKGTWGENVVGNAGLGILGFLLTLPGVALIALGVSAGGATALACLIVAVVWFLVVAIVMTALTGIYQTALYRFAADGATPPAFEQADLSHMFASKR</sequence>
<keyword evidence="1" id="KW-0472">Membrane</keyword>
<name>A0A4Q7L4A5_9PSEU</name>
<dbReference type="RefSeq" id="WP_165401273.1">
    <property type="nucleotide sequence ID" value="NZ_SGWQ01000002.1"/>
</dbReference>
<dbReference type="Proteomes" id="UP000294257">
    <property type="component" value="Unassembled WGS sequence"/>
</dbReference>
<evidence type="ECO:0000313" key="3">
    <source>
        <dbReference type="Proteomes" id="UP000294257"/>
    </source>
</evidence>
<feature type="transmembrane region" description="Helical" evidence="1">
    <location>
        <begin position="24"/>
        <end position="51"/>
    </location>
</feature>
<gene>
    <name evidence="2" type="ORF">EV193_102300</name>
</gene>
<feature type="transmembrane region" description="Helical" evidence="1">
    <location>
        <begin position="188"/>
        <end position="213"/>
    </location>
</feature>
<proteinExistence type="predicted"/>
<feature type="transmembrane region" description="Helical" evidence="1">
    <location>
        <begin position="138"/>
        <end position="167"/>
    </location>
</feature>
<evidence type="ECO:0000256" key="1">
    <source>
        <dbReference type="SAM" id="Phobius"/>
    </source>
</evidence>
<dbReference type="EMBL" id="SGWQ01000002">
    <property type="protein sequence ID" value="RZS43321.1"/>
    <property type="molecule type" value="Genomic_DNA"/>
</dbReference>
<feature type="transmembrane region" description="Helical" evidence="1">
    <location>
        <begin position="219"/>
        <end position="241"/>
    </location>
</feature>
<keyword evidence="1" id="KW-0812">Transmembrane</keyword>
<feature type="transmembrane region" description="Helical" evidence="1">
    <location>
        <begin position="112"/>
        <end position="132"/>
    </location>
</feature>
<reference evidence="2 3" key="1">
    <citation type="submission" date="2019-02" db="EMBL/GenBank/DDBJ databases">
        <title>Genomic Encyclopedia of Type Strains, Phase IV (KMG-IV): sequencing the most valuable type-strain genomes for metagenomic binning, comparative biology and taxonomic classification.</title>
        <authorList>
            <person name="Goeker M."/>
        </authorList>
    </citation>
    <scope>NUCLEOTIDE SEQUENCE [LARGE SCALE GENOMIC DNA]</scope>
    <source>
        <strain evidence="2 3">DSM 101727</strain>
    </source>
</reference>
<keyword evidence="3" id="KW-1185">Reference proteome</keyword>
<keyword evidence="1" id="KW-1133">Transmembrane helix</keyword>
<protein>
    <recommendedName>
        <fullName evidence="4">Glycerophosphoryl diester phosphodiesterase family protein</fullName>
    </recommendedName>
</protein>
<evidence type="ECO:0000313" key="2">
    <source>
        <dbReference type="EMBL" id="RZS43321.1"/>
    </source>
</evidence>